<feature type="transmembrane region" description="Helical" evidence="8">
    <location>
        <begin position="135"/>
        <end position="154"/>
    </location>
</feature>
<keyword evidence="5 8" id="KW-1133">Transmembrane helix</keyword>
<feature type="domain" description="G-protein coupled receptors family 1 profile" evidence="9">
    <location>
        <begin position="32"/>
        <end position="249"/>
    </location>
</feature>
<dbReference type="GO" id="GO:0004930">
    <property type="term" value="F:G protein-coupled receptor activity"/>
    <property type="evidence" value="ECO:0007669"/>
    <property type="project" value="InterPro"/>
</dbReference>
<keyword evidence="4 8" id="KW-0812">Transmembrane</keyword>
<dbReference type="EMBL" id="CAXKWB010037520">
    <property type="protein sequence ID" value="CAL4150076.1"/>
    <property type="molecule type" value="Genomic_DNA"/>
</dbReference>
<evidence type="ECO:0000256" key="5">
    <source>
        <dbReference type="ARBA" id="ARBA00022989"/>
    </source>
</evidence>
<dbReference type="InterPro" id="IPR017452">
    <property type="entry name" value="GPCR_Rhodpsn_7TM"/>
</dbReference>
<dbReference type="GO" id="GO:0005886">
    <property type="term" value="C:plasma membrane"/>
    <property type="evidence" value="ECO:0007669"/>
    <property type="project" value="UniProtKB-SubCell"/>
</dbReference>
<dbReference type="InterPro" id="IPR000276">
    <property type="entry name" value="GPCR_Rhodpsn"/>
</dbReference>
<comment type="subcellular location">
    <subcellularLocation>
        <location evidence="1">Cell membrane</location>
        <topology evidence="1">Multi-pass membrane protein</topology>
    </subcellularLocation>
</comment>
<evidence type="ECO:0000259" key="9">
    <source>
        <dbReference type="PROSITE" id="PS50262"/>
    </source>
</evidence>
<sequence length="321" mass="36373">MFNCSDLSQQLTVALQYSIVHMYCLALLATFANGCAIWCVIKCRRTQTGMKFLLVSVFLPLLLYSLLILPGRAELHRSVLICDYTWVPQIIAIAIINLDTALVRVELYCIALVALYRLLSVSAPQRSQQLMNIKVVIPLMIFMWILCFLPAVALPDGVLGNGTYNRIAMSVQVGDKATAGMIIIYHFMSFMLPAAFTIICYALMICTMKRRQLQSKTKSTVAEQVTRAVTCVFFSNFLFSFPHSLFHLMVPEDPFPHVIMHLCFWTILFVDPVLFVMLNRKYKTFLKKNLCCCLLSEDEKSYSSTKGTSSFAMDKLSNQVN</sequence>
<keyword evidence="7" id="KW-0675">Receptor</keyword>
<evidence type="ECO:0000256" key="3">
    <source>
        <dbReference type="ARBA" id="ARBA00022475"/>
    </source>
</evidence>
<dbReference type="Gene3D" id="1.20.1070.10">
    <property type="entry name" value="Rhodopsin 7-helix transmembrane proteins"/>
    <property type="match status" value="1"/>
</dbReference>
<feature type="transmembrane region" description="Helical" evidence="8">
    <location>
        <begin position="20"/>
        <end position="40"/>
    </location>
</feature>
<feature type="transmembrane region" description="Helical" evidence="8">
    <location>
        <begin position="182"/>
        <end position="204"/>
    </location>
</feature>
<evidence type="ECO:0000256" key="6">
    <source>
        <dbReference type="ARBA" id="ARBA00023136"/>
    </source>
</evidence>
<keyword evidence="3" id="KW-1003">Cell membrane</keyword>
<evidence type="ECO:0000256" key="2">
    <source>
        <dbReference type="ARBA" id="ARBA00010663"/>
    </source>
</evidence>
<gene>
    <name evidence="10" type="ORF">MNOR_LOCUS30535</name>
</gene>
<organism evidence="10 11">
    <name type="scientific">Meganyctiphanes norvegica</name>
    <name type="common">Northern krill</name>
    <name type="synonym">Thysanopoda norvegica</name>
    <dbReference type="NCBI Taxonomy" id="48144"/>
    <lineage>
        <taxon>Eukaryota</taxon>
        <taxon>Metazoa</taxon>
        <taxon>Ecdysozoa</taxon>
        <taxon>Arthropoda</taxon>
        <taxon>Crustacea</taxon>
        <taxon>Multicrustacea</taxon>
        <taxon>Malacostraca</taxon>
        <taxon>Eumalacostraca</taxon>
        <taxon>Eucarida</taxon>
        <taxon>Euphausiacea</taxon>
        <taxon>Euphausiidae</taxon>
        <taxon>Meganyctiphanes</taxon>
    </lineage>
</organism>
<reference evidence="10 11" key="1">
    <citation type="submission" date="2024-05" db="EMBL/GenBank/DDBJ databases">
        <authorList>
            <person name="Wallberg A."/>
        </authorList>
    </citation>
    <scope>NUCLEOTIDE SEQUENCE [LARGE SCALE GENOMIC DNA]</scope>
</reference>
<name>A0AAV2S2C3_MEGNR</name>
<comment type="caution">
    <text evidence="10">The sequence shown here is derived from an EMBL/GenBank/DDBJ whole genome shotgun (WGS) entry which is preliminary data.</text>
</comment>
<evidence type="ECO:0000313" key="10">
    <source>
        <dbReference type="EMBL" id="CAL4150076.1"/>
    </source>
</evidence>
<dbReference type="Proteomes" id="UP001497623">
    <property type="component" value="Unassembled WGS sequence"/>
</dbReference>
<protein>
    <recommendedName>
        <fullName evidence="9">G-protein coupled receptors family 1 profile domain-containing protein</fullName>
    </recommendedName>
</protein>
<keyword evidence="11" id="KW-1185">Reference proteome</keyword>
<dbReference type="PROSITE" id="PS50262">
    <property type="entry name" value="G_PROTEIN_RECEP_F1_2"/>
    <property type="match status" value="1"/>
</dbReference>
<evidence type="ECO:0000256" key="1">
    <source>
        <dbReference type="ARBA" id="ARBA00004651"/>
    </source>
</evidence>
<evidence type="ECO:0000313" key="11">
    <source>
        <dbReference type="Proteomes" id="UP001497623"/>
    </source>
</evidence>
<proteinExistence type="inferred from homology"/>
<feature type="transmembrane region" description="Helical" evidence="8">
    <location>
        <begin position="225"/>
        <end position="246"/>
    </location>
</feature>
<dbReference type="PANTHER" id="PTHR24241">
    <property type="entry name" value="NEUROPEPTIDE RECEPTOR-RELATED G-PROTEIN COUPLED RECEPTOR"/>
    <property type="match status" value="1"/>
</dbReference>
<feature type="transmembrane region" description="Helical" evidence="8">
    <location>
        <begin position="258"/>
        <end position="278"/>
    </location>
</feature>
<feature type="transmembrane region" description="Helical" evidence="8">
    <location>
        <begin position="52"/>
        <end position="70"/>
    </location>
</feature>
<keyword evidence="6 8" id="KW-0472">Membrane</keyword>
<dbReference type="Pfam" id="PF00001">
    <property type="entry name" value="7tm_1"/>
    <property type="match status" value="1"/>
</dbReference>
<comment type="similarity">
    <text evidence="2">Belongs to the G-protein coupled receptor 1 family.</text>
</comment>
<evidence type="ECO:0000256" key="7">
    <source>
        <dbReference type="ARBA" id="ARBA00023170"/>
    </source>
</evidence>
<dbReference type="SUPFAM" id="SSF81321">
    <property type="entry name" value="Family A G protein-coupled receptor-like"/>
    <property type="match status" value="1"/>
</dbReference>
<feature type="transmembrane region" description="Helical" evidence="8">
    <location>
        <begin position="90"/>
        <end position="115"/>
    </location>
</feature>
<evidence type="ECO:0000256" key="4">
    <source>
        <dbReference type="ARBA" id="ARBA00022692"/>
    </source>
</evidence>
<evidence type="ECO:0000256" key="8">
    <source>
        <dbReference type="SAM" id="Phobius"/>
    </source>
</evidence>
<accession>A0AAV2S2C3</accession>
<dbReference type="AlphaFoldDB" id="A0AAV2S2C3"/>